<sequence>MKQEEKTKRTRERILEAALTEFGTKRYEAASISSICSENHLSKGLLYHNFGSKDELYLYCVRYVYDRTLEYLKSCSNMARAQNPVVQMLKDRQSFFHENPLMGNIFFEALLTPPPKLASDVQEIRMEYETFANQCFAQMLEETPLRPGVTAEDARTYFFLVQEAFNSRRSGTARGAGEGAGIEEWEEHALKMLDLILYGIASAEEKKA</sequence>
<evidence type="ECO:0000256" key="2">
    <source>
        <dbReference type="PROSITE-ProRule" id="PRU00335"/>
    </source>
</evidence>
<dbReference type="EMBL" id="DWVS01000260">
    <property type="protein sequence ID" value="HJC88377.1"/>
    <property type="molecule type" value="Genomic_DNA"/>
</dbReference>
<feature type="domain" description="HTH tetR-type" evidence="3">
    <location>
        <begin position="8"/>
        <end position="68"/>
    </location>
</feature>
<dbReference type="InterPro" id="IPR009057">
    <property type="entry name" value="Homeodomain-like_sf"/>
</dbReference>
<accession>A0A9D2TRV0</accession>
<dbReference type="GO" id="GO:0003677">
    <property type="term" value="F:DNA binding"/>
    <property type="evidence" value="ECO:0007669"/>
    <property type="project" value="UniProtKB-UniRule"/>
</dbReference>
<dbReference type="Gene3D" id="1.10.10.60">
    <property type="entry name" value="Homeodomain-like"/>
    <property type="match status" value="1"/>
</dbReference>
<dbReference type="Proteomes" id="UP000823922">
    <property type="component" value="Unassembled WGS sequence"/>
</dbReference>
<dbReference type="SUPFAM" id="SSF46689">
    <property type="entry name" value="Homeodomain-like"/>
    <property type="match status" value="1"/>
</dbReference>
<dbReference type="InterPro" id="IPR001647">
    <property type="entry name" value="HTH_TetR"/>
</dbReference>
<proteinExistence type="predicted"/>
<dbReference type="InterPro" id="IPR036271">
    <property type="entry name" value="Tet_transcr_reg_TetR-rel_C_sf"/>
</dbReference>
<evidence type="ECO:0000313" key="5">
    <source>
        <dbReference type="Proteomes" id="UP000823922"/>
    </source>
</evidence>
<evidence type="ECO:0000259" key="3">
    <source>
        <dbReference type="PROSITE" id="PS50977"/>
    </source>
</evidence>
<dbReference type="InterPro" id="IPR050109">
    <property type="entry name" value="HTH-type_TetR-like_transc_reg"/>
</dbReference>
<reference evidence="4" key="1">
    <citation type="journal article" date="2021" name="PeerJ">
        <title>Extensive microbial diversity within the chicken gut microbiome revealed by metagenomics and culture.</title>
        <authorList>
            <person name="Gilroy R."/>
            <person name="Ravi A."/>
            <person name="Getino M."/>
            <person name="Pursley I."/>
            <person name="Horton D.L."/>
            <person name="Alikhan N.F."/>
            <person name="Baker D."/>
            <person name="Gharbi K."/>
            <person name="Hall N."/>
            <person name="Watson M."/>
            <person name="Adriaenssens E.M."/>
            <person name="Foster-Nyarko E."/>
            <person name="Jarju S."/>
            <person name="Secka A."/>
            <person name="Antonio M."/>
            <person name="Oren A."/>
            <person name="Chaudhuri R.R."/>
            <person name="La Ragione R."/>
            <person name="Hildebrand F."/>
            <person name="Pallen M.J."/>
        </authorList>
    </citation>
    <scope>NUCLEOTIDE SEQUENCE</scope>
    <source>
        <strain evidence="4">ChiBcec1-1630</strain>
    </source>
</reference>
<dbReference type="SUPFAM" id="SSF48498">
    <property type="entry name" value="Tetracyclin repressor-like, C-terminal domain"/>
    <property type="match status" value="1"/>
</dbReference>
<name>A0A9D2TRV0_9FIRM</name>
<dbReference type="PANTHER" id="PTHR30328">
    <property type="entry name" value="TRANSCRIPTIONAL REPRESSOR"/>
    <property type="match status" value="1"/>
</dbReference>
<dbReference type="AlphaFoldDB" id="A0A9D2TRV0"/>
<evidence type="ECO:0000256" key="1">
    <source>
        <dbReference type="ARBA" id="ARBA00023125"/>
    </source>
</evidence>
<organism evidence="4 5">
    <name type="scientific">Candidatus Eisenbergiella intestinigallinarum</name>
    <dbReference type="NCBI Taxonomy" id="2838549"/>
    <lineage>
        <taxon>Bacteria</taxon>
        <taxon>Bacillati</taxon>
        <taxon>Bacillota</taxon>
        <taxon>Clostridia</taxon>
        <taxon>Lachnospirales</taxon>
        <taxon>Lachnospiraceae</taxon>
        <taxon>Eisenbergiella</taxon>
    </lineage>
</organism>
<dbReference type="PROSITE" id="PS50977">
    <property type="entry name" value="HTH_TETR_2"/>
    <property type="match status" value="1"/>
</dbReference>
<reference evidence="4" key="2">
    <citation type="submission" date="2021-04" db="EMBL/GenBank/DDBJ databases">
        <authorList>
            <person name="Gilroy R."/>
        </authorList>
    </citation>
    <scope>NUCLEOTIDE SEQUENCE</scope>
    <source>
        <strain evidence="4">ChiBcec1-1630</strain>
    </source>
</reference>
<keyword evidence="1 2" id="KW-0238">DNA-binding</keyword>
<dbReference type="GO" id="GO:0006355">
    <property type="term" value="P:regulation of DNA-templated transcription"/>
    <property type="evidence" value="ECO:0007669"/>
    <property type="project" value="UniProtKB-ARBA"/>
</dbReference>
<dbReference type="Pfam" id="PF00440">
    <property type="entry name" value="TetR_N"/>
    <property type="match status" value="1"/>
</dbReference>
<evidence type="ECO:0000313" key="4">
    <source>
        <dbReference type="EMBL" id="HJC88377.1"/>
    </source>
</evidence>
<gene>
    <name evidence="4" type="ORF">H9926_10220</name>
</gene>
<dbReference type="Gene3D" id="1.10.357.10">
    <property type="entry name" value="Tetracycline Repressor, domain 2"/>
    <property type="match status" value="1"/>
</dbReference>
<comment type="caution">
    <text evidence="4">The sequence shown here is derived from an EMBL/GenBank/DDBJ whole genome shotgun (WGS) entry which is preliminary data.</text>
</comment>
<feature type="DNA-binding region" description="H-T-H motif" evidence="2">
    <location>
        <begin position="31"/>
        <end position="50"/>
    </location>
</feature>
<protein>
    <submittedName>
        <fullName evidence="4">TetR/AcrR family transcriptional regulator</fullName>
    </submittedName>
</protein>
<dbReference type="PANTHER" id="PTHR30328:SF54">
    <property type="entry name" value="HTH-TYPE TRANSCRIPTIONAL REPRESSOR SCO4008"/>
    <property type="match status" value="1"/>
</dbReference>